<accession>A0A806K2J2</accession>
<dbReference type="EMBL" id="JQ844286">
    <property type="protein sequence ID" value="AGS54274.1"/>
    <property type="molecule type" value="Genomic_DNA"/>
</dbReference>
<name>A0A806K2J2_9BACT</name>
<dbReference type="AlphaFoldDB" id="A0A806K2J2"/>
<sequence>MVVKERKKAYYKYLEFAQAESSCDLLSLFIAESIIAAGNVCRV</sequence>
<organism evidence="1">
    <name type="scientific">uncultured bacterium contig00092</name>
    <dbReference type="NCBI Taxonomy" id="1181563"/>
    <lineage>
        <taxon>Bacteria</taxon>
        <taxon>environmental samples</taxon>
    </lineage>
</organism>
<reference evidence="1" key="1">
    <citation type="submission" date="2012-03" db="EMBL/GenBank/DDBJ databases">
        <title>Functional metagenomics reveals considerable lignocellulase gene clusters in the gut microbiome of a wood-feeding higher termite.</title>
        <authorList>
            <person name="Liu N."/>
        </authorList>
    </citation>
    <scope>NUCLEOTIDE SEQUENCE</scope>
</reference>
<evidence type="ECO:0000313" key="1">
    <source>
        <dbReference type="EMBL" id="AGS54274.1"/>
    </source>
</evidence>
<protein>
    <submittedName>
        <fullName evidence="1">Fic family protein</fullName>
    </submittedName>
</protein>
<proteinExistence type="predicted"/>